<gene>
    <name evidence="1" type="ORF">JIN84_00795</name>
</gene>
<comment type="caution">
    <text evidence="1">The sequence shown here is derived from an EMBL/GenBank/DDBJ whole genome shotgun (WGS) entry which is preliminary data.</text>
</comment>
<proteinExistence type="predicted"/>
<evidence type="ECO:0000313" key="2">
    <source>
        <dbReference type="Proteomes" id="UP000600139"/>
    </source>
</evidence>
<evidence type="ECO:0000313" key="1">
    <source>
        <dbReference type="EMBL" id="MBK1814145.1"/>
    </source>
</evidence>
<dbReference type="AlphaFoldDB" id="A0A934V9G4"/>
<keyword evidence="2" id="KW-1185">Reference proteome</keyword>
<accession>A0A934V9G4</accession>
<dbReference type="EMBL" id="JAENIK010000001">
    <property type="protein sequence ID" value="MBK1814145.1"/>
    <property type="molecule type" value="Genomic_DNA"/>
</dbReference>
<organism evidence="1 2">
    <name type="scientific">Luteolibacter yonseiensis</name>
    <dbReference type="NCBI Taxonomy" id="1144680"/>
    <lineage>
        <taxon>Bacteria</taxon>
        <taxon>Pseudomonadati</taxon>
        <taxon>Verrucomicrobiota</taxon>
        <taxon>Verrucomicrobiia</taxon>
        <taxon>Verrucomicrobiales</taxon>
        <taxon>Verrucomicrobiaceae</taxon>
        <taxon>Luteolibacter</taxon>
    </lineage>
</organism>
<reference evidence="1" key="1">
    <citation type="submission" date="2021-01" db="EMBL/GenBank/DDBJ databases">
        <title>Modified the classification status of verrucomicrobia.</title>
        <authorList>
            <person name="Feng X."/>
        </authorList>
    </citation>
    <scope>NUCLEOTIDE SEQUENCE</scope>
    <source>
        <strain evidence="1">JCM 18052</strain>
    </source>
</reference>
<sequence length="399" mass="43966">MKLKSFLPPVIALVVAGGWLGFRRQVLSGIEKENSTYREKLRTHQSGTADDIASPKPATPAEWKTLSSQALKYNWTGFGGLALKKRFNAMSREELAASLDELSKSNFGAEEILREMLVKALLEKDPGFALDLLTGKLPEDRSHFLAEGMKNWALASPEAAAAWFDEQLEKGTFASKRLDGMSVLKHKMEPALISALLSSAPEMAVKRLSAINEEDRAKFLHPHAQEKLSEEKQIAFARMVRELLPAQSARNLINSQCAEVAAQGGYQAASDYFTRIGATPEEREACVEYCARRILYSRTWTAKINAGDVEELRAWVGSQAPSATDRATGGALANISGNDYTGAADLAAYFHEKTGSDEILISFIRNSEWLGHPSEARQLAGKIVDEESRKGMLDWLESE</sequence>
<name>A0A934V9G4_9BACT</name>
<dbReference type="Proteomes" id="UP000600139">
    <property type="component" value="Unassembled WGS sequence"/>
</dbReference>
<dbReference type="RefSeq" id="WP_200349106.1">
    <property type="nucleotide sequence ID" value="NZ_BAABHZ010000005.1"/>
</dbReference>
<protein>
    <submittedName>
        <fullName evidence="1">Uncharacterized protein</fullName>
    </submittedName>
</protein>